<dbReference type="Gene3D" id="3.40.630.10">
    <property type="entry name" value="Zn peptidases"/>
    <property type="match status" value="1"/>
</dbReference>
<sequence length="411" mass="43551">MAATRFADRMLAQLDELGRISESPDVLQRTFLTPEHQTAHLRVAEWMREAGMEVEHDSAGNVVGRYAGTDASAPALMTGSHLDTVRNAGKYDGMLGVIAPLACIADLHRRGKRLPFAIELVGFANEEGTRFGASMAGSRAVAGVFDNSMLKQTDKQGISMGEAYQAYGLDPARVGSCARKPGSIAAFMELHIEQGPVLENEGLALGVVTAISGAKRLRVEVTGLAGHAGTVPMGQRQDALLAAAEAVQYIETRCTGTPTLVGTVGVLECLPGAMNVIPGKVNFSIDIRAAEDTVRDAAIADVLKEIKAICARRTLEVKITELYASTSTPCHPALMDAAETAIKAQGLPTMRLPSGAGHDAATLAPLCPIGMIFMRCTRGISHNPLEAVLPEDVEVATAALMHFIENFKPVQ</sequence>
<dbReference type="OrthoDB" id="9808195at2"/>
<dbReference type="GO" id="GO:0016813">
    <property type="term" value="F:hydrolase activity, acting on carbon-nitrogen (but not peptide) bonds, in linear amidines"/>
    <property type="evidence" value="ECO:0007669"/>
    <property type="project" value="InterPro"/>
</dbReference>
<dbReference type="KEGG" id="fer:FNB15_09485"/>
<dbReference type="GO" id="GO:0046872">
    <property type="term" value="F:metal ion binding"/>
    <property type="evidence" value="ECO:0007669"/>
    <property type="project" value="UniProtKB-KW"/>
</dbReference>
<evidence type="ECO:0000256" key="4">
    <source>
        <dbReference type="ARBA" id="ARBA00022723"/>
    </source>
</evidence>
<dbReference type="RefSeq" id="WP_144068464.1">
    <property type="nucleotide sequence ID" value="NZ_CP041636.1"/>
</dbReference>
<feature type="domain" description="Peptidase M20 dimerisation" evidence="9">
    <location>
        <begin position="210"/>
        <end position="310"/>
    </location>
</feature>
<feature type="binding site" evidence="7">
    <location>
        <position position="127"/>
    </location>
    <ligand>
        <name>Zn(2+)</name>
        <dbReference type="ChEBI" id="CHEBI:29105"/>
        <label>2</label>
    </ligand>
</feature>
<dbReference type="Proteomes" id="UP000317496">
    <property type="component" value="Chromosome"/>
</dbReference>
<dbReference type="SUPFAM" id="SSF55031">
    <property type="entry name" value="Bacterial exopeptidase dimerisation domain"/>
    <property type="match status" value="1"/>
</dbReference>
<dbReference type="PANTHER" id="PTHR32494:SF19">
    <property type="entry name" value="ALLANTOATE DEIMINASE-RELATED"/>
    <property type="match status" value="1"/>
</dbReference>
<evidence type="ECO:0000256" key="8">
    <source>
        <dbReference type="PIRSR" id="PIRSR001235-2"/>
    </source>
</evidence>
<feature type="binding site" evidence="7">
    <location>
        <position position="191"/>
    </location>
    <ligand>
        <name>Zn(2+)</name>
        <dbReference type="ChEBI" id="CHEBI:29105"/>
        <label>1</label>
    </ligand>
</feature>
<dbReference type="InterPro" id="IPR011650">
    <property type="entry name" value="Peptidase_M20_dimer"/>
</dbReference>
<dbReference type="EMBL" id="CP041636">
    <property type="protein sequence ID" value="QDO97483.1"/>
    <property type="molecule type" value="Genomic_DNA"/>
</dbReference>
<name>A0A516H112_9PROT</name>
<keyword evidence="4 7" id="KW-0479">Metal-binding</keyword>
<evidence type="ECO:0000256" key="3">
    <source>
        <dbReference type="ARBA" id="ARBA00011738"/>
    </source>
</evidence>
<proteinExistence type="inferred from homology"/>
<evidence type="ECO:0000259" key="9">
    <source>
        <dbReference type="Pfam" id="PF07687"/>
    </source>
</evidence>
<evidence type="ECO:0000256" key="7">
    <source>
        <dbReference type="PIRSR" id="PIRSR001235-1"/>
    </source>
</evidence>
<comment type="cofactor">
    <cofactor evidence="7">
        <name>Zn(2+)</name>
        <dbReference type="ChEBI" id="CHEBI:29105"/>
    </cofactor>
    <text evidence="7">Binds 2 Zn(2+) ions per subunit.</text>
</comment>
<feature type="binding site" evidence="8">
    <location>
        <position position="275"/>
    </location>
    <ligand>
        <name>allantoate</name>
        <dbReference type="ChEBI" id="CHEBI:17536"/>
    </ligand>
</feature>
<feature type="binding site" evidence="8">
    <location>
        <position position="288"/>
    </location>
    <ligand>
        <name>allantoate</name>
        <dbReference type="ChEBI" id="CHEBI:17536"/>
    </ligand>
</feature>
<reference evidence="10 11" key="1">
    <citation type="submission" date="2019-07" db="EMBL/GenBank/DDBJ databases">
        <title>Genome sequencing for Ferrovibrio sp. K5.</title>
        <authorList>
            <person name="Park S.-J."/>
        </authorList>
    </citation>
    <scope>NUCLEOTIDE SEQUENCE [LARGE SCALE GENOMIC DNA]</scope>
    <source>
        <strain evidence="10 11">K5</strain>
    </source>
</reference>
<dbReference type="NCBIfam" id="NF006771">
    <property type="entry name" value="PRK09290.1-5"/>
    <property type="match status" value="1"/>
</dbReference>
<comment type="cofactor">
    <cofactor evidence="1">
        <name>Mn(2+)</name>
        <dbReference type="ChEBI" id="CHEBI:29035"/>
    </cofactor>
</comment>
<dbReference type="Gene3D" id="3.30.70.360">
    <property type="match status" value="1"/>
</dbReference>
<dbReference type="PIRSF" id="PIRSF001235">
    <property type="entry name" value="Amidase_carbamoylase"/>
    <property type="match status" value="1"/>
</dbReference>
<feature type="binding site" evidence="7">
    <location>
        <position position="92"/>
    </location>
    <ligand>
        <name>Zn(2+)</name>
        <dbReference type="ChEBI" id="CHEBI:29105"/>
        <label>2</label>
    </ligand>
</feature>
<dbReference type="NCBIfam" id="TIGR01879">
    <property type="entry name" value="hydantase"/>
    <property type="match status" value="1"/>
</dbReference>
<evidence type="ECO:0000256" key="5">
    <source>
        <dbReference type="ARBA" id="ARBA00022801"/>
    </source>
</evidence>
<keyword evidence="7" id="KW-0862">Zinc</keyword>
<dbReference type="AlphaFoldDB" id="A0A516H112"/>
<feature type="binding site" evidence="7">
    <location>
        <position position="382"/>
    </location>
    <ligand>
        <name>Zn(2+)</name>
        <dbReference type="ChEBI" id="CHEBI:29105"/>
        <label>2</label>
    </ligand>
</feature>
<feature type="binding site" evidence="8">
    <location>
        <position position="216"/>
    </location>
    <ligand>
        <name>allantoate</name>
        <dbReference type="ChEBI" id="CHEBI:17536"/>
    </ligand>
</feature>
<dbReference type="PANTHER" id="PTHR32494">
    <property type="entry name" value="ALLANTOATE DEIMINASE-RELATED"/>
    <property type="match status" value="1"/>
</dbReference>
<feature type="binding site" evidence="7">
    <location>
        <position position="92"/>
    </location>
    <ligand>
        <name>Zn(2+)</name>
        <dbReference type="ChEBI" id="CHEBI:29105"/>
        <label>1</label>
    </ligand>
</feature>
<dbReference type="CDD" id="cd03884">
    <property type="entry name" value="M20_bAS"/>
    <property type="match status" value="1"/>
</dbReference>
<evidence type="ECO:0000256" key="2">
    <source>
        <dbReference type="ARBA" id="ARBA00006153"/>
    </source>
</evidence>
<keyword evidence="6" id="KW-0464">Manganese</keyword>
<evidence type="ECO:0000313" key="10">
    <source>
        <dbReference type="EMBL" id="QDO97483.1"/>
    </source>
</evidence>
<feature type="binding site" evidence="7">
    <location>
        <position position="81"/>
    </location>
    <ligand>
        <name>Zn(2+)</name>
        <dbReference type="ChEBI" id="CHEBI:29105"/>
        <label>1</label>
    </ligand>
</feature>
<organism evidence="10 11">
    <name type="scientific">Ferrovibrio terrae</name>
    <dbReference type="NCBI Taxonomy" id="2594003"/>
    <lineage>
        <taxon>Bacteria</taxon>
        <taxon>Pseudomonadati</taxon>
        <taxon>Pseudomonadota</taxon>
        <taxon>Alphaproteobacteria</taxon>
        <taxon>Rhodospirillales</taxon>
        <taxon>Rhodospirillaceae</taxon>
        <taxon>Ferrovibrio</taxon>
    </lineage>
</organism>
<dbReference type="InterPro" id="IPR036264">
    <property type="entry name" value="Bact_exopeptidase_dim_dom"/>
</dbReference>
<dbReference type="Pfam" id="PF07687">
    <property type="entry name" value="M20_dimer"/>
    <property type="match status" value="1"/>
</dbReference>
<keyword evidence="11" id="KW-1185">Reference proteome</keyword>
<accession>A0A516H112</accession>
<evidence type="ECO:0000313" key="11">
    <source>
        <dbReference type="Proteomes" id="UP000317496"/>
    </source>
</evidence>
<protein>
    <submittedName>
        <fullName evidence="10">Allantoate amidohydrolase</fullName>
    </submittedName>
</protein>
<dbReference type="NCBIfam" id="NF006775">
    <property type="entry name" value="PRK09290.2-5"/>
    <property type="match status" value="1"/>
</dbReference>
<evidence type="ECO:0000256" key="1">
    <source>
        <dbReference type="ARBA" id="ARBA00001936"/>
    </source>
</evidence>
<gene>
    <name evidence="10" type="ORF">FNB15_09485</name>
</gene>
<dbReference type="InterPro" id="IPR010158">
    <property type="entry name" value="Amidase_Cbmase"/>
</dbReference>
<comment type="similarity">
    <text evidence="2">Belongs to the peptidase M20 family.</text>
</comment>
<keyword evidence="5 10" id="KW-0378">Hydrolase</keyword>
<dbReference type="SUPFAM" id="SSF53187">
    <property type="entry name" value="Zn-dependent exopeptidases"/>
    <property type="match status" value="1"/>
</dbReference>
<dbReference type="Pfam" id="PF01546">
    <property type="entry name" value="Peptidase_M20"/>
    <property type="match status" value="1"/>
</dbReference>
<dbReference type="InterPro" id="IPR002933">
    <property type="entry name" value="Peptidase_M20"/>
</dbReference>
<evidence type="ECO:0000256" key="6">
    <source>
        <dbReference type="ARBA" id="ARBA00023211"/>
    </source>
</evidence>
<comment type="subunit">
    <text evidence="3">Homodimer.</text>
</comment>